<protein>
    <submittedName>
        <fullName evidence="2">Hydrolase</fullName>
    </submittedName>
</protein>
<feature type="compositionally biased region" description="Low complexity" evidence="1">
    <location>
        <begin position="472"/>
        <end position="482"/>
    </location>
</feature>
<dbReference type="Gene3D" id="1.20.150.30">
    <property type="entry name" value="Zincin-like metallopeptidase, N-terminal domain"/>
    <property type="match status" value="1"/>
</dbReference>
<evidence type="ECO:0000313" key="2">
    <source>
        <dbReference type="EMBL" id="KGM09679.1"/>
    </source>
</evidence>
<dbReference type="PANTHER" id="PTHR39420">
    <property type="match status" value="1"/>
</dbReference>
<dbReference type="OrthoDB" id="8478472at2"/>
<dbReference type="InterPro" id="IPR042271">
    <property type="entry name" value="Zinicin_2_N"/>
</dbReference>
<dbReference type="NCBIfam" id="TIGR03624">
    <property type="entry name" value="putative hydrolase"/>
    <property type="match status" value="1"/>
</dbReference>
<organism evidence="2 3">
    <name type="scientific">Cellulomonas bogoriensis 69B4 = DSM 16987</name>
    <dbReference type="NCBI Taxonomy" id="1386082"/>
    <lineage>
        <taxon>Bacteria</taxon>
        <taxon>Bacillati</taxon>
        <taxon>Actinomycetota</taxon>
        <taxon>Actinomycetes</taxon>
        <taxon>Micrococcales</taxon>
        <taxon>Cellulomonadaceae</taxon>
        <taxon>Cellulomonas</taxon>
    </lineage>
</organism>
<dbReference type="EMBL" id="AXCZ01000176">
    <property type="protein sequence ID" value="KGM09679.1"/>
    <property type="molecule type" value="Genomic_DNA"/>
</dbReference>
<dbReference type="InterPro" id="IPR018766">
    <property type="entry name" value="Zinicin_2"/>
</dbReference>
<name>A0A0A0BRF5_9CELL</name>
<dbReference type="GO" id="GO:0016787">
    <property type="term" value="F:hydrolase activity"/>
    <property type="evidence" value="ECO:0007669"/>
    <property type="project" value="UniProtKB-KW"/>
</dbReference>
<dbReference type="RefSeq" id="WP_035062201.1">
    <property type="nucleotide sequence ID" value="NZ_AXCZ01000176.1"/>
</dbReference>
<dbReference type="AlphaFoldDB" id="A0A0A0BRF5"/>
<evidence type="ECO:0000313" key="3">
    <source>
        <dbReference type="Proteomes" id="UP000054314"/>
    </source>
</evidence>
<comment type="caution">
    <text evidence="2">The sequence shown here is derived from an EMBL/GenBank/DDBJ whole genome shotgun (WGS) entry which is preliminary data.</text>
</comment>
<keyword evidence="2" id="KW-0378">Hydrolase</keyword>
<evidence type="ECO:0000256" key="1">
    <source>
        <dbReference type="SAM" id="MobiDB-lite"/>
    </source>
</evidence>
<accession>A0A0A0BRF5</accession>
<sequence>MSHSPDPDRPDLPPEFVEMLRSLLGPDADRVLEEMTSGDLGLTGPDGTPVDLQQLVAAAGLPKDPAALGQVLHQIKRMLATSGDGPVNWDLAHDLARQAAVAEGDPVVTDAQRRAVTSAFSVAELWLDTATRLPPGGGPVRAWSRSEWVESTSGTWRNLTEPVAGSVADALADLLASQAPDVLGAGPGDLAGAGQMMRQLGGAVFGMQVGQAAGTLSHDVFGSTDIGLPLLEGPGTALVPRNVTAFAAGLDVPEDEVRIFLALREGAHGRLFTHVGWLRAHLLGAVQAYARGIAIDMDSLEEALGSVDPTDPTALQEALSGGVFALGTTPDQQAALARLETALALVEGWVDEVTAAAAAPHLPHTTALREMMRRRRAAGGPAEATFATLVGLELRPRRSRDAARLWALIADERGPDARDEVWEHPDLMPTAEDLDDPTGYARRRAEAVDEHADLDRALAEILAEDGEGPGDGEAAPGGPTSP</sequence>
<dbReference type="Pfam" id="PF10103">
    <property type="entry name" value="Zincin_2"/>
    <property type="match status" value="1"/>
</dbReference>
<proteinExistence type="predicted"/>
<reference evidence="2 3" key="1">
    <citation type="submission" date="2013-08" db="EMBL/GenBank/DDBJ databases">
        <title>Genome sequencing of Cellulomonas bogoriensis 69B4.</title>
        <authorList>
            <person name="Chen F."/>
            <person name="Li Y."/>
            <person name="Wang G."/>
        </authorList>
    </citation>
    <scope>NUCLEOTIDE SEQUENCE [LARGE SCALE GENOMIC DNA]</scope>
    <source>
        <strain evidence="2 3">69B4</strain>
    </source>
</reference>
<dbReference type="SUPFAM" id="SSF55486">
    <property type="entry name" value="Metalloproteases ('zincins'), catalytic domain"/>
    <property type="match status" value="1"/>
</dbReference>
<dbReference type="Proteomes" id="UP000054314">
    <property type="component" value="Unassembled WGS sequence"/>
</dbReference>
<gene>
    <name evidence="2" type="ORF">N869_05685</name>
</gene>
<feature type="region of interest" description="Disordered" evidence="1">
    <location>
        <begin position="461"/>
        <end position="482"/>
    </location>
</feature>
<dbReference type="PANTHER" id="PTHR39420:SF2">
    <property type="entry name" value="HYDROLASE"/>
    <property type="match status" value="1"/>
</dbReference>
<keyword evidence="3" id="KW-1185">Reference proteome</keyword>